<evidence type="ECO:0000256" key="1">
    <source>
        <dbReference type="SAM" id="MobiDB-lite"/>
    </source>
</evidence>
<feature type="compositionally biased region" description="Basic and acidic residues" evidence="1">
    <location>
        <begin position="10"/>
        <end position="21"/>
    </location>
</feature>
<feature type="compositionally biased region" description="Gly residues" evidence="1">
    <location>
        <begin position="173"/>
        <end position="183"/>
    </location>
</feature>
<evidence type="ECO:0000313" key="2">
    <source>
        <dbReference type="EMBL" id="KAJ7603654.1"/>
    </source>
</evidence>
<keyword evidence="3" id="KW-1185">Reference proteome</keyword>
<comment type="caution">
    <text evidence="2">The sequence shown here is derived from an EMBL/GenBank/DDBJ whole genome shotgun (WGS) entry which is preliminary data.</text>
</comment>
<feature type="region of interest" description="Disordered" evidence="1">
    <location>
        <begin position="1"/>
        <end position="197"/>
    </location>
</feature>
<feature type="region of interest" description="Disordered" evidence="1">
    <location>
        <begin position="210"/>
        <end position="230"/>
    </location>
</feature>
<evidence type="ECO:0000313" key="3">
    <source>
        <dbReference type="Proteomes" id="UP001221142"/>
    </source>
</evidence>
<feature type="compositionally biased region" description="Gly residues" evidence="1">
    <location>
        <begin position="24"/>
        <end position="44"/>
    </location>
</feature>
<feature type="compositionally biased region" description="Basic and acidic residues" evidence="1">
    <location>
        <begin position="184"/>
        <end position="197"/>
    </location>
</feature>
<organism evidence="2 3">
    <name type="scientific">Roridomyces roridus</name>
    <dbReference type="NCBI Taxonomy" id="1738132"/>
    <lineage>
        <taxon>Eukaryota</taxon>
        <taxon>Fungi</taxon>
        <taxon>Dikarya</taxon>
        <taxon>Basidiomycota</taxon>
        <taxon>Agaricomycotina</taxon>
        <taxon>Agaricomycetes</taxon>
        <taxon>Agaricomycetidae</taxon>
        <taxon>Agaricales</taxon>
        <taxon>Marasmiineae</taxon>
        <taxon>Mycenaceae</taxon>
        <taxon>Roridomyces</taxon>
    </lineage>
</organism>
<feature type="compositionally biased region" description="Basic and acidic residues" evidence="1">
    <location>
        <begin position="218"/>
        <end position="230"/>
    </location>
</feature>
<proteinExistence type="predicted"/>
<feature type="compositionally biased region" description="Acidic residues" evidence="1">
    <location>
        <begin position="149"/>
        <end position="163"/>
    </location>
</feature>
<accession>A0AAD7AXS2</accession>
<name>A0AAD7AXS2_9AGAR</name>
<sequence>MIRTGGVGRSKGESGELDMHGGRKVGGPGGPRGIGGPGGIGGPRIEGVAGLLRTVPEEPERTAAAGKKRKMVKKAQKGKKNDKMSPESWPHQCVRGMPSGEGKVHATAGKPTGNAPSVSRFSEEVRGKRRVRRKAVTLPESVSASEAVPETEPEAVSETEPEAGPENQDTCCGGAGAEIGGHGGENRGDGAPEAPMDVKPRMEGVVAVILDSDDENEPEKKGEEKEAKKW</sequence>
<dbReference type="Proteomes" id="UP001221142">
    <property type="component" value="Unassembled WGS sequence"/>
</dbReference>
<protein>
    <submittedName>
        <fullName evidence="2">Uncharacterized protein</fullName>
    </submittedName>
</protein>
<reference evidence="2" key="1">
    <citation type="submission" date="2023-03" db="EMBL/GenBank/DDBJ databases">
        <title>Massive genome expansion in bonnet fungi (Mycena s.s.) driven by repeated elements and novel gene families across ecological guilds.</title>
        <authorList>
            <consortium name="Lawrence Berkeley National Laboratory"/>
            <person name="Harder C.B."/>
            <person name="Miyauchi S."/>
            <person name="Viragh M."/>
            <person name="Kuo A."/>
            <person name="Thoen E."/>
            <person name="Andreopoulos B."/>
            <person name="Lu D."/>
            <person name="Skrede I."/>
            <person name="Drula E."/>
            <person name="Henrissat B."/>
            <person name="Morin E."/>
            <person name="Kohler A."/>
            <person name="Barry K."/>
            <person name="LaButti K."/>
            <person name="Morin E."/>
            <person name="Salamov A."/>
            <person name="Lipzen A."/>
            <person name="Mereny Z."/>
            <person name="Hegedus B."/>
            <person name="Baldrian P."/>
            <person name="Stursova M."/>
            <person name="Weitz H."/>
            <person name="Taylor A."/>
            <person name="Grigoriev I.V."/>
            <person name="Nagy L.G."/>
            <person name="Martin F."/>
            <person name="Kauserud H."/>
        </authorList>
    </citation>
    <scope>NUCLEOTIDE SEQUENCE</scope>
    <source>
        <strain evidence="2">9284</strain>
    </source>
</reference>
<dbReference type="EMBL" id="JARKIF010000132">
    <property type="protein sequence ID" value="KAJ7603654.1"/>
    <property type="molecule type" value="Genomic_DNA"/>
</dbReference>
<dbReference type="AlphaFoldDB" id="A0AAD7AXS2"/>
<gene>
    <name evidence="2" type="ORF">FB45DRAFT_881451</name>
</gene>
<feature type="compositionally biased region" description="Basic residues" evidence="1">
    <location>
        <begin position="66"/>
        <end position="78"/>
    </location>
</feature>